<dbReference type="OrthoDB" id="9804543at2"/>
<dbReference type="SUPFAM" id="SSF46689">
    <property type="entry name" value="Homeodomain-like"/>
    <property type="match status" value="2"/>
</dbReference>
<dbReference type="PANTHER" id="PTHR11019:SF159">
    <property type="entry name" value="TRANSCRIPTIONAL REGULATOR-RELATED"/>
    <property type="match status" value="1"/>
</dbReference>
<feature type="domain" description="HTH araC/xylS-type" evidence="5">
    <location>
        <begin position="76"/>
        <end position="172"/>
    </location>
</feature>
<keyword evidence="3" id="KW-0238">DNA-binding</keyword>
<name>A0A2D2B3J9_9CAUL</name>
<evidence type="ECO:0000256" key="3">
    <source>
        <dbReference type="ARBA" id="ARBA00023125"/>
    </source>
</evidence>
<dbReference type="Gene3D" id="1.10.10.60">
    <property type="entry name" value="Homeodomain-like"/>
    <property type="match status" value="1"/>
</dbReference>
<dbReference type="PRINTS" id="PR00032">
    <property type="entry name" value="HTHARAC"/>
</dbReference>
<keyword evidence="4" id="KW-0804">Transcription</keyword>
<dbReference type="GO" id="GO:0003700">
    <property type="term" value="F:DNA-binding transcription factor activity"/>
    <property type="evidence" value="ECO:0007669"/>
    <property type="project" value="InterPro"/>
</dbReference>
<dbReference type="Proteomes" id="UP000228945">
    <property type="component" value="Chromosome"/>
</dbReference>
<organism evidence="6 7">
    <name type="scientific">Caulobacter mirabilis</name>
    <dbReference type="NCBI Taxonomy" id="69666"/>
    <lineage>
        <taxon>Bacteria</taxon>
        <taxon>Pseudomonadati</taxon>
        <taxon>Pseudomonadota</taxon>
        <taxon>Alphaproteobacteria</taxon>
        <taxon>Caulobacterales</taxon>
        <taxon>Caulobacteraceae</taxon>
        <taxon>Caulobacter</taxon>
    </lineage>
</organism>
<dbReference type="InterPro" id="IPR018062">
    <property type="entry name" value="HTH_AraC-typ_CS"/>
</dbReference>
<evidence type="ECO:0000313" key="7">
    <source>
        <dbReference type="Proteomes" id="UP000228945"/>
    </source>
</evidence>
<dbReference type="AlphaFoldDB" id="A0A2D2B3J9"/>
<dbReference type="PANTHER" id="PTHR11019">
    <property type="entry name" value="HTH-TYPE TRANSCRIPTIONAL REGULATOR NIMR"/>
    <property type="match status" value="1"/>
</dbReference>
<dbReference type="EMBL" id="CP024201">
    <property type="protein sequence ID" value="ATQ44843.1"/>
    <property type="molecule type" value="Genomic_DNA"/>
</dbReference>
<gene>
    <name evidence="6" type="ORF">CSW64_02310</name>
</gene>
<dbReference type="FunFam" id="1.10.10.60:FF:000132">
    <property type="entry name" value="AraC family transcriptional regulator"/>
    <property type="match status" value="1"/>
</dbReference>
<keyword evidence="1" id="KW-0678">Repressor</keyword>
<evidence type="ECO:0000256" key="4">
    <source>
        <dbReference type="ARBA" id="ARBA00023163"/>
    </source>
</evidence>
<dbReference type="Pfam" id="PF12833">
    <property type="entry name" value="HTH_18"/>
    <property type="match status" value="1"/>
</dbReference>
<reference evidence="6 7" key="1">
    <citation type="submission" date="2017-10" db="EMBL/GenBank/DDBJ databases">
        <title>Genome sequence of Caulobacter mirabilis FWC38.</title>
        <authorList>
            <person name="Fiebig A."/>
            <person name="Crosson S."/>
        </authorList>
    </citation>
    <scope>NUCLEOTIDE SEQUENCE [LARGE SCALE GENOMIC DNA]</scope>
    <source>
        <strain evidence="6 7">FWC 38</strain>
    </source>
</reference>
<proteinExistence type="predicted"/>
<dbReference type="InterPro" id="IPR020449">
    <property type="entry name" value="Tscrpt_reg_AraC-type_HTH"/>
</dbReference>
<evidence type="ECO:0000256" key="2">
    <source>
        <dbReference type="ARBA" id="ARBA00023015"/>
    </source>
</evidence>
<keyword evidence="2" id="KW-0805">Transcription regulation</keyword>
<evidence type="ECO:0000313" key="6">
    <source>
        <dbReference type="EMBL" id="ATQ44843.1"/>
    </source>
</evidence>
<evidence type="ECO:0000259" key="5">
    <source>
        <dbReference type="PROSITE" id="PS01124"/>
    </source>
</evidence>
<sequence>MRTLYLSPRIAGGLPEAAVALEVAPLLRELVLHVLARGMLGGEGDEGRMAAVLVDRIAAARPQDLALPLPADRRALALAERLRDDPADRRALATLAREAGASLRTLQRLFPDQTGLSLDAWRQKARLVQAAAALAAGAAVTVAALDCGYDSPSAFITAFKRQFGVTPGRWRG</sequence>
<keyword evidence="7" id="KW-1185">Reference proteome</keyword>
<dbReference type="GO" id="GO:0043565">
    <property type="term" value="F:sequence-specific DNA binding"/>
    <property type="evidence" value="ECO:0007669"/>
    <property type="project" value="InterPro"/>
</dbReference>
<dbReference type="PROSITE" id="PS01124">
    <property type="entry name" value="HTH_ARAC_FAMILY_2"/>
    <property type="match status" value="1"/>
</dbReference>
<accession>A0A2D2B3J9</accession>
<dbReference type="InterPro" id="IPR018060">
    <property type="entry name" value="HTH_AraC"/>
</dbReference>
<protein>
    <recommendedName>
        <fullName evidence="5">HTH araC/xylS-type domain-containing protein</fullName>
    </recommendedName>
</protein>
<dbReference type="KEGG" id="cmb:CSW64_02310"/>
<evidence type="ECO:0000256" key="1">
    <source>
        <dbReference type="ARBA" id="ARBA00022491"/>
    </source>
</evidence>
<dbReference type="SMART" id="SM00342">
    <property type="entry name" value="HTH_ARAC"/>
    <property type="match status" value="1"/>
</dbReference>
<dbReference type="PROSITE" id="PS00041">
    <property type="entry name" value="HTH_ARAC_FAMILY_1"/>
    <property type="match status" value="1"/>
</dbReference>
<dbReference type="InterPro" id="IPR009057">
    <property type="entry name" value="Homeodomain-like_sf"/>
</dbReference>